<proteinExistence type="predicted"/>
<gene>
    <name evidence="1" type="ORF">FCL40_15870</name>
</gene>
<evidence type="ECO:0000313" key="1">
    <source>
        <dbReference type="EMBL" id="TKB47326.1"/>
    </source>
</evidence>
<dbReference type="Pfam" id="PF11655">
    <property type="entry name" value="DUF2589"/>
    <property type="match status" value="1"/>
</dbReference>
<protein>
    <submittedName>
        <fullName evidence="1">DUF2589 domain-containing protein</fullName>
    </submittedName>
</protein>
<name>A0A4U1B9U4_9GAMM</name>
<organism evidence="1 2">
    <name type="scientific">Ferrimonas sediminicola</name>
    <dbReference type="NCBI Taxonomy" id="2569538"/>
    <lineage>
        <taxon>Bacteria</taxon>
        <taxon>Pseudomonadati</taxon>
        <taxon>Pseudomonadota</taxon>
        <taxon>Gammaproteobacteria</taxon>
        <taxon>Alteromonadales</taxon>
        <taxon>Ferrimonadaceae</taxon>
        <taxon>Ferrimonas</taxon>
    </lineage>
</organism>
<dbReference type="RefSeq" id="WP_136854282.1">
    <property type="nucleotide sequence ID" value="NZ_SWCI01000014.1"/>
</dbReference>
<reference evidence="1 2" key="1">
    <citation type="submission" date="2019-04" db="EMBL/GenBank/DDBJ databases">
        <authorList>
            <person name="Hwang J.C."/>
        </authorList>
    </citation>
    <scope>NUCLEOTIDE SEQUENCE [LARGE SCALE GENOMIC DNA]</scope>
    <source>
        <strain evidence="1 2">IMCC35001</strain>
    </source>
</reference>
<evidence type="ECO:0000313" key="2">
    <source>
        <dbReference type="Proteomes" id="UP000305674"/>
    </source>
</evidence>
<accession>A0A4U1B9U4</accession>
<dbReference type="OrthoDB" id="1043330at2"/>
<dbReference type="EMBL" id="SWCI01000014">
    <property type="protein sequence ID" value="TKB47326.1"/>
    <property type="molecule type" value="Genomic_DNA"/>
</dbReference>
<dbReference type="AlphaFoldDB" id="A0A4U1B9U4"/>
<comment type="caution">
    <text evidence="1">The sequence shown here is derived from an EMBL/GenBank/DDBJ whole genome shotgun (WGS) entry which is preliminary data.</text>
</comment>
<keyword evidence="2" id="KW-1185">Reference proteome</keyword>
<dbReference type="InterPro" id="IPR024510">
    <property type="entry name" value="DUF2589"/>
</dbReference>
<dbReference type="Proteomes" id="UP000305674">
    <property type="component" value="Unassembled WGS sequence"/>
</dbReference>
<sequence length="193" mass="21331">MSVSKINDQLQGLPLSHLIGGPLAALCEGQAQLAHTTEEFIQQVGFTEDHRVRVVEFHFDRPLEHTNDDGSVEVRLQQYRVQLPFLSVISVPNLAVEHADIRFTMEVKSSHYRHRQGGAPALKSGLPKEKQAVLRGSVTSRHPSHSGATLEVNVNARQQGTPEGLSRILDLLHKSIVPVEVGEPRPLPQPSEE</sequence>